<dbReference type="Pfam" id="PF00005">
    <property type="entry name" value="ABC_tran"/>
    <property type="match status" value="1"/>
</dbReference>
<dbReference type="PANTHER" id="PTHR43166:SF30">
    <property type="entry name" value="METHIONINE IMPORT ATP-BINDING PROTEIN METN"/>
    <property type="match status" value="1"/>
</dbReference>
<comment type="caution">
    <text evidence="9">The sequence shown here is derived from an EMBL/GenBank/DDBJ whole genome shotgun (WGS) entry which is preliminary data.</text>
</comment>
<dbReference type="PANTHER" id="PTHR43166">
    <property type="entry name" value="AMINO ACID IMPORT ATP-BINDING PROTEIN"/>
    <property type="match status" value="1"/>
</dbReference>
<dbReference type="CDD" id="cd03258">
    <property type="entry name" value="ABC_MetN_methionine_transporter"/>
    <property type="match status" value="1"/>
</dbReference>
<dbReference type="Gene3D" id="3.40.50.300">
    <property type="entry name" value="P-loop containing nucleotide triphosphate hydrolases"/>
    <property type="match status" value="1"/>
</dbReference>
<accession>A0A109GES8</accession>
<keyword evidence="2" id="KW-1003">Cell membrane</keyword>
<reference evidence="9 10" key="1">
    <citation type="submission" date="2016-01" db="EMBL/GenBank/DDBJ databases">
        <authorList>
            <person name="McClelland M."/>
            <person name="Jain A."/>
            <person name="Saraogi P."/>
            <person name="Mendelson R."/>
            <person name="Westerman R."/>
            <person name="SanMiguel P."/>
            <person name="Csonka L."/>
        </authorList>
    </citation>
    <scope>NUCLEOTIDE SEQUENCE [LARGE SCALE GENOMIC DNA]</scope>
    <source>
        <strain evidence="9 10">PE8-15</strain>
    </source>
</reference>
<dbReference type="PROSITE" id="PS00211">
    <property type="entry name" value="ABC_TRANSPORTER_1"/>
    <property type="match status" value="1"/>
</dbReference>
<dbReference type="InterPro" id="IPR050086">
    <property type="entry name" value="MetN_ABC_transporter-like"/>
</dbReference>
<dbReference type="Pfam" id="PF09383">
    <property type="entry name" value="NIL"/>
    <property type="match status" value="1"/>
</dbReference>
<dbReference type="InterPro" id="IPR003439">
    <property type="entry name" value="ABC_transporter-like_ATP-bd"/>
</dbReference>
<feature type="domain" description="ABC transporter" evidence="8">
    <location>
        <begin position="2"/>
        <end position="241"/>
    </location>
</feature>
<dbReference type="InterPro" id="IPR018449">
    <property type="entry name" value="NIL_domain"/>
</dbReference>
<dbReference type="InterPro" id="IPR027417">
    <property type="entry name" value="P-loop_NTPase"/>
</dbReference>
<dbReference type="FunFam" id="3.40.50.300:FF:000233">
    <property type="entry name" value="Methionine import ATP-binding protein MetN"/>
    <property type="match status" value="1"/>
</dbReference>
<dbReference type="SUPFAM" id="SSF55021">
    <property type="entry name" value="ACT-like"/>
    <property type="match status" value="1"/>
</dbReference>
<keyword evidence="6" id="KW-0029">Amino-acid transport</keyword>
<dbReference type="GO" id="GO:0006865">
    <property type="term" value="P:amino acid transport"/>
    <property type="evidence" value="ECO:0007669"/>
    <property type="project" value="UniProtKB-KW"/>
</dbReference>
<evidence type="ECO:0000256" key="3">
    <source>
        <dbReference type="ARBA" id="ARBA00022741"/>
    </source>
</evidence>
<organism evidence="9 10">
    <name type="scientific">Bacillus mycoides</name>
    <dbReference type="NCBI Taxonomy" id="1405"/>
    <lineage>
        <taxon>Bacteria</taxon>
        <taxon>Bacillati</taxon>
        <taxon>Bacillota</taxon>
        <taxon>Bacilli</taxon>
        <taxon>Bacillales</taxon>
        <taxon>Bacillaceae</taxon>
        <taxon>Bacillus</taxon>
        <taxon>Bacillus cereus group</taxon>
    </lineage>
</organism>
<keyword evidence="1" id="KW-0813">Transport</keyword>
<dbReference type="RefSeq" id="WP_060749762.1">
    <property type="nucleotide sequence ID" value="NZ_JBQCML010000015.1"/>
</dbReference>
<dbReference type="InterPro" id="IPR003593">
    <property type="entry name" value="AAA+_ATPase"/>
</dbReference>
<evidence type="ECO:0000256" key="6">
    <source>
        <dbReference type="ARBA" id="ARBA00022970"/>
    </source>
</evidence>
<dbReference type="InterPro" id="IPR045865">
    <property type="entry name" value="ACT-like_dom_sf"/>
</dbReference>
<sequence>MIELKNVSKVFTTKKGNVEALKSTSLKVKKGEVFGIIGYSGAGKSTLIRCVNLLEKPTTGDIIVNEQELTTLSTKELAKARKKIGMIFQGFNLLKTVTVYENIALPLRLSGLPKNEIEKRVEKYLRIVDLFNKKDAYPSELSGGQKQRVAIARALSHEPEVLLSDEATSALDPETTDSILDLLLKINEDIGITILLITHEMNVIQRICDQVAVMEHGAVVESGTVKDIFTNPQHVTTKKFVNSAFAAKIPEDVQKELQSTGEIVTLSFIGTASGEPALAIATKRFHVYPNILSGNITQLKHEAYGKLIVHMQGEKSEVHRALSFLQEQGIIVEGGRTDYGKQVLFG</sequence>
<dbReference type="SUPFAM" id="SSF52540">
    <property type="entry name" value="P-loop containing nucleoside triphosphate hydrolases"/>
    <property type="match status" value="1"/>
</dbReference>
<evidence type="ECO:0000313" key="10">
    <source>
        <dbReference type="Proteomes" id="UP000065797"/>
    </source>
</evidence>
<evidence type="ECO:0000256" key="1">
    <source>
        <dbReference type="ARBA" id="ARBA00022448"/>
    </source>
</evidence>
<gene>
    <name evidence="9" type="ORF">AWW70_10130</name>
</gene>
<name>A0A109GES8_BACMY</name>
<dbReference type="Gene3D" id="3.30.70.260">
    <property type="match status" value="1"/>
</dbReference>
<dbReference type="EMBL" id="LRPH01000036">
    <property type="protein sequence ID" value="KWU65487.1"/>
    <property type="molecule type" value="Genomic_DNA"/>
</dbReference>
<evidence type="ECO:0000256" key="5">
    <source>
        <dbReference type="ARBA" id="ARBA00022967"/>
    </source>
</evidence>
<keyword evidence="4 9" id="KW-0067">ATP-binding</keyword>
<protein>
    <submittedName>
        <fullName evidence="9">Methionine ABC transporter ATP-binding protein</fullName>
    </submittedName>
</protein>
<dbReference type="InterPro" id="IPR041701">
    <property type="entry name" value="MetN_ABC"/>
</dbReference>
<dbReference type="GO" id="GO:0016887">
    <property type="term" value="F:ATP hydrolysis activity"/>
    <property type="evidence" value="ECO:0007669"/>
    <property type="project" value="InterPro"/>
</dbReference>
<dbReference type="SMART" id="SM00930">
    <property type="entry name" value="NIL"/>
    <property type="match status" value="1"/>
</dbReference>
<evidence type="ECO:0000313" key="9">
    <source>
        <dbReference type="EMBL" id="KWU65487.1"/>
    </source>
</evidence>
<keyword evidence="7" id="KW-0472">Membrane</keyword>
<proteinExistence type="predicted"/>
<evidence type="ECO:0000256" key="4">
    <source>
        <dbReference type="ARBA" id="ARBA00022840"/>
    </source>
</evidence>
<dbReference type="InterPro" id="IPR017871">
    <property type="entry name" value="ABC_transporter-like_CS"/>
</dbReference>
<dbReference type="GO" id="GO:0005524">
    <property type="term" value="F:ATP binding"/>
    <property type="evidence" value="ECO:0007669"/>
    <property type="project" value="UniProtKB-KW"/>
</dbReference>
<dbReference type="PROSITE" id="PS50893">
    <property type="entry name" value="ABC_TRANSPORTER_2"/>
    <property type="match status" value="1"/>
</dbReference>
<dbReference type="AlphaFoldDB" id="A0A109GES8"/>
<evidence type="ECO:0000256" key="2">
    <source>
        <dbReference type="ARBA" id="ARBA00022475"/>
    </source>
</evidence>
<evidence type="ECO:0000256" key="7">
    <source>
        <dbReference type="ARBA" id="ARBA00023136"/>
    </source>
</evidence>
<keyword evidence="5" id="KW-1278">Translocase</keyword>
<evidence type="ECO:0000259" key="8">
    <source>
        <dbReference type="PROSITE" id="PS50893"/>
    </source>
</evidence>
<keyword evidence="3" id="KW-0547">Nucleotide-binding</keyword>
<dbReference type="Proteomes" id="UP000065797">
    <property type="component" value="Unassembled WGS sequence"/>
</dbReference>
<dbReference type="SMART" id="SM00382">
    <property type="entry name" value="AAA"/>
    <property type="match status" value="1"/>
</dbReference>